<keyword evidence="5 9" id="KW-0653">Protein transport</keyword>
<feature type="transmembrane region" description="Helical" evidence="9">
    <location>
        <begin position="6"/>
        <end position="25"/>
    </location>
</feature>
<accession>A0A6J4U6B0</accession>
<protein>
    <recommendedName>
        <fullName evidence="9">Sec-independent protein translocase protein TatA</fullName>
    </recommendedName>
</protein>
<sequence length="80" mass="8445">MGGLGWQELTIVLVIVIIIFGAGKLPEIGGALGKGIKEFKTQSTDDAGQLDTSSGGTTTAATRIDEPKVVERREMRADEV</sequence>
<dbReference type="NCBIfam" id="TIGR01411">
    <property type="entry name" value="tatAE"/>
    <property type="match status" value="1"/>
</dbReference>
<evidence type="ECO:0000256" key="1">
    <source>
        <dbReference type="ARBA" id="ARBA00004162"/>
    </source>
</evidence>
<keyword evidence="4 9" id="KW-0812">Transmembrane</keyword>
<name>A0A6J4U6B0_9BACT</name>
<keyword evidence="6 9" id="KW-1133">Transmembrane helix</keyword>
<feature type="region of interest" description="Disordered" evidence="10">
    <location>
        <begin position="43"/>
        <end position="80"/>
    </location>
</feature>
<evidence type="ECO:0000256" key="5">
    <source>
        <dbReference type="ARBA" id="ARBA00022927"/>
    </source>
</evidence>
<gene>
    <name evidence="9" type="primary">tatA</name>
    <name evidence="11" type="ORF">AVDCRST_MAG49-930</name>
</gene>
<organism evidence="11">
    <name type="scientific">uncultured Thermomicrobiales bacterium</name>
    <dbReference type="NCBI Taxonomy" id="1645740"/>
    <lineage>
        <taxon>Bacteria</taxon>
        <taxon>Pseudomonadati</taxon>
        <taxon>Thermomicrobiota</taxon>
        <taxon>Thermomicrobia</taxon>
        <taxon>Thermomicrobiales</taxon>
        <taxon>environmental samples</taxon>
    </lineage>
</organism>
<evidence type="ECO:0000256" key="3">
    <source>
        <dbReference type="ARBA" id="ARBA00022475"/>
    </source>
</evidence>
<feature type="compositionally biased region" description="Low complexity" evidence="10">
    <location>
        <begin position="52"/>
        <end position="62"/>
    </location>
</feature>
<evidence type="ECO:0000256" key="6">
    <source>
        <dbReference type="ARBA" id="ARBA00022989"/>
    </source>
</evidence>
<dbReference type="InterPro" id="IPR003369">
    <property type="entry name" value="TatA/B/E"/>
</dbReference>
<dbReference type="PANTHER" id="PTHR42982:SF1">
    <property type="entry name" value="SEC-INDEPENDENT PROTEIN TRANSLOCASE PROTEIN TATA"/>
    <property type="match status" value="1"/>
</dbReference>
<evidence type="ECO:0000256" key="8">
    <source>
        <dbReference type="ARBA" id="ARBA00023136"/>
    </source>
</evidence>
<evidence type="ECO:0000256" key="10">
    <source>
        <dbReference type="SAM" id="MobiDB-lite"/>
    </source>
</evidence>
<dbReference type="EMBL" id="CADCWG010000058">
    <property type="protein sequence ID" value="CAA9541769.1"/>
    <property type="molecule type" value="Genomic_DNA"/>
</dbReference>
<feature type="compositionally biased region" description="Basic and acidic residues" evidence="10">
    <location>
        <begin position="63"/>
        <end position="80"/>
    </location>
</feature>
<evidence type="ECO:0000313" key="11">
    <source>
        <dbReference type="EMBL" id="CAA9541769.1"/>
    </source>
</evidence>
<reference evidence="11" key="1">
    <citation type="submission" date="2020-02" db="EMBL/GenBank/DDBJ databases">
        <authorList>
            <person name="Meier V. D."/>
        </authorList>
    </citation>
    <scope>NUCLEOTIDE SEQUENCE</scope>
    <source>
        <strain evidence="11">AVDCRST_MAG49</strain>
    </source>
</reference>
<comment type="function">
    <text evidence="9">Part of the twin-arginine translocation (Tat) system that transports large folded proteins containing a characteristic twin-arginine motif in their signal peptide across membranes. TatA could form the protein-conducting channel of the Tat system.</text>
</comment>
<dbReference type="GO" id="GO:0033281">
    <property type="term" value="C:TAT protein transport complex"/>
    <property type="evidence" value="ECO:0007669"/>
    <property type="project" value="UniProtKB-UniRule"/>
</dbReference>
<keyword evidence="8 9" id="KW-0472">Membrane</keyword>
<evidence type="ECO:0000256" key="4">
    <source>
        <dbReference type="ARBA" id="ARBA00022692"/>
    </source>
</evidence>
<keyword evidence="2 9" id="KW-0813">Transport</keyword>
<evidence type="ECO:0000256" key="2">
    <source>
        <dbReference type="ARBA" id="ARBA00022448"/>
    </source>
</evidence>
<dbReference type="Pfam" id="PF02416">
    <property type="entry name" value="TatA_B_E"/>
    <property type="match status" value="1"/>
</dbReference>
<dbReference type="AlphaFoldDB" id="A0A6J4U6B0"/>
<keyword evidence="3 9" id="KW-1003">Cell membrane</keyword>
<comment type="subunit">
    <text evidence="9">Forms a complex with TatC.</text>
</comment>
<keyword evidence="7 9" id="KW-0811">Translocation</keyword>
<dbReference type="PANTHER" id="PTHR42982">
    <property type="entry name" value="SEC-INDEPENDENT PROTEIN TRANSLOCASE PROTEIN TATA"/>
    <property type="match status" value="1"/>
</dbReference>
<dbReference type="Gene3D" id="1.20.5.3310">
    <property type="match status" value="1"/>
</dbReference>
<dbReference type="GO" id="GO:0008320">
    <property type="term" value="F:protein transmembrane transporter activity"/>
    <property type="evidence" value="ECO:0007669"/>
    <property type="project" value="UniProtKB-UniRule"/>
</dbReference>
<evidence type="ECO:0000256" key="9">
    <source>
        <dbReference type="HAMAP-Rule" id="MF_00236"/>
    </source>
</evidence>
<dbReference type="HAMAP" id="MF_00236">
    <property type="entry name" value="TatA_E"/>
    <property type="match status" value="1"/>
</dbReference>
<dbReference type="InterPro" id="IPR006312">
    <property type="entry name" value="TatA/E"/>
</dbReference>
<evidence type="ECO:0000256" key="7">
    <source>
        <dbReference type="ARBA" id="ARBA00023010"/>
    </source>
</evidence>
<dbReference type="GO" id="GO:0043953">
    <property type="term" value="P:protein transport by the Tat complex"/>
    <property type="evidence" value="ECO:0007669"/>
    <property type="project" value="UniProtKB-UniRule"/>
</dbReference>
<comment type="similarity">
    <text evidence="9">Belongs to the TatA/E family.</text>
</comment>
<comment type="subcellular location">
    <subcellularLocation>
        <location evidence="1 9">Cell membrane</location>
        <topology evidence="1 9">Single-pass membrane protein</topology>
    </subcellularLocation>
</comment>
<proteinExistence type="inferred from homology"/>